<dbReference type="PANTHER" id="PTHR30204">
    <property type="entry name" value="REDOX-CYCLING DRUG-SENSING TRANSCRIPTIONAL ACTIVATOR SOXR"/>
    <property type="match status" value="1"/>
</dbReference>
<protein>
    <submittedName>
        <fullName evidence="4">MerR family transcriptional regulator</fullName>
    </submittedName>
</protein>
<evidence type="ECO:0000313" key="5">
    <source>
        <dbReference type="Proteomes" id="UP000027778"/>
    </source>
</evidence>
<dbReference type="InterPro" id="IPR047057">
    <property type="entry name" value="MerR_fam"/>
</dbReference>
<evidence type="ECO:0000256" key="1">
    <source>
        <dbReference type="ARBA" id="ARBA00023125"/>
    </source>
</evidence>
<dbReference type="PROSITE" id="PS50937">
    <property type="entry name" value="HTH_MERR_2"/>
    <property type="match status" value="1"/>
</dbReference>
<dbReference type="RefSeq" id="WP_033674934.1">
    <property type="nucleotide sequence ID" value="NZ_JOTM01000010.1"/>
</dbReference>
<dbReference type="InterPro" id="IPR000551">
    <property type="entry name" value="MerR-type_HTH_dom"/>
</dbReference>
<gene>
    <name evidence="4" type="ORF">BAGA_04575</name>
</gene>
<dbReference type="GO" id="GO:0003700">
    <property type="term" value="F:DNA-binding transcription factor activity"/>
    <property type="evidence" value="ECO:0007669"/>
    <property type="project" value="InterPro"/>
</dbReference>
<dbReference type="PANTHER" id="PTHR30204:SF82">
    <property type="entry name" value="TRANSCRIPTIONAL REGULATOR, MERR FAMILY"/>
    <property type="match status" value="1"/>
</dbReference>
<reference evidence="4 5" key="1">
    <citation type="submission" date="2014-06" db="EMBL/GenBank/DDBJ databases">
        <title>Draft genome sequence of Bacillus gaemokensis JCM 15801 (MCCC 1A00707).</title>
        <authorList>
            <person name="Lai Q."/>
            <person name="Liu Y."/>
            <person name="Shao Z."/>
        </authorList>
    </citation>
    <scope>NUCLEOTIDE SEQUENCE [LARGE SCALE GENOMIC DNA]</scope>
    <source>
        <strain evidence="4 5">JCM 15801</strain>
    </source>
</reference>
<dbReference type="eggNOG" id="COG0789">
    <property type="taxonomic scope" value="Bacteria"/>
</dbReference>
<evidence type="ECO:0000259" key="3">
    <source>
        <dbReference type="PROSITE" id="PS50937"/>
    </source>
</evidence>
<keyword evidence="5" id="KW-1185">Reference proteome</keyword>
<dbReference type="SUPFAM" id="SSF46955">
    <property type="entry name" value="Putative DNA-binding domain"/>
    <property type="match status" value="1"/>
</dbReference>
<dbReference type="STRING" id="574375.AZF08_15730"/>
<dbReference type="EMBL" id="JOTM01000010">
    <property type="protein sequence ID" value="KEK24077.1"/>
    <property type="molecule type" value="Genomic_DNA"/>
</dbReference>
<dbReference type="Pfam" id="PF13411">
    <property type="entry name" value="MerR_1"/>
    <property type="match status" value="1"/>
</dbReference>
<evidence type="ECO:0000313" key="4">
    <source>
        <dbReference type="EMBL" id="KEK24077.1"/>
    </source>
</evidence>
<keyword evidence="1" id="KW-0238">DNA-binding</keyword>
<feature type="coiled-coil region" evidence="2">
    <location>
        <begin position="90"/>
        <end position="124"/>
    </location>
</feature>
<accession>A0A073KC93</accession>
<dbReference type="AlphaFoldDB" id="A0A073KC93"/>
<dbReference type="Proteomes" id="UP000027778">
    <property type="component" value="Unassembled WGS sequence"/>
</dbReference>
<dbReference type="OrthoDB" id="9811174at2"/>
<dbReference type="CDD" id="cd01109">
    <property type="entry name" value="HTH_YyaN"/>
    <property type="match status" value="1"/>
</dbReference>
<dbReference type="SMART" id="SM00422">
    <property type="entry name" value="HTH_MERR"/>
    <property type="match status" value="1"/>
</dbReference>
<sequence length="126" mass="15074">MNYTIGQVAKMNHLTISQLHYYDNQGLLPFLKRTEKDNRVFDEEALKYLEMILCLKNTGMTIQKIKQFIDWSMNGDDTIPQRLKMMKQQEINVLQQIRDTEENLKKIQQKIAKYEHELTSKNHDEQ</sequence>
<comment type="caution">
    <text evidence="4">The sequence shown here is derived from an EMBL/GenBank/DDBJ whole genome shotgun (WGS) entry which is preliminary data.</text>
</comment>
<dbReference type="InterPro" id="IPR009061">
    <property type="entry name" value="DNA-bd_dom_put_sf"/>
</dbReference>
<evidence type="ECO:0000256" key="2">
    <source>
        <dbReference type="SAM" id="Coils"/>
    </source>
</evidence>
<dbReference type="Gene3D" id="1.10.1660.10">
    <property type="match status" value="1"/>
</dbReference>
<organism evidence="4 5">
    <name type="scientific">Bacillus gaemokensis</name>
    <dbReference type="NCBI Taxonomy" id="574375"/>
    <lineage>
        <taxon>Bacteria</taxon>
        <taxon>Bacillati</taxon>
        <taxon>Bacillota</taxon>
        <taxon>Bacilli</taxon>
        <taxon>Bacillales</taxon>
        <taxon>Bacillaceae</taxon>
        <taxon>Bacillus</taxon>
        <taxon>Bacillus cereus group</taxon>
    </lineage>
</organism>
<feature type="domain" description="HTH merR-type" evidence="3">
    <location>
        <begin position="2"/>
        <end position="71"/>
    </location>
</feature>
<proteinExistence type="predicted"/>
<name>A0A073KC93_9BACI</name>
<keyword evidence="2" id="KW-0175">Coiled coil</keyword>
<dbReference type="GO" id="GO:0003677">
    <property type="term" value="F:DNA binding"/>
    <property type="evidence" value="ECO:0007669"/>
    <property type="project" value="UniProtKB-KW"/>
</dbReference>